<dbReference type="GO" id="GO:0003735">
    <property type="term" value="F:structural constituent of ribosome"/>
    <property type="evidence" value="ECO:0007669"/>
    <property type="project" value="InterPro"/>
</dbReference>
<dbReference type="InterPro" id="IPR028909">
    <property type="entry name" value="bL21-like"/>
</dbReference>
<dbReference type="AlphaFoldDB" id="A0A8D8WU21"/>
<evidence type="ECO:0000313" key="5">
    <source>
        <dbReference type="EMBL" id="CAG6672572.1"/>
    </source>
</evidence>
<dbReference type="GO" id="GO:0003723">
    <property type="term" value="F:RNA binding"/>
    <property type="evidence" value="ECO:0007669"/>
    <property type="project" value="InterPro"/>
</dbReference>
<name>A0A8D8WU21_9HEMI</name>
<proteinExistence type="inferred from homology"/>
<comment type="similarity">
    <text evidence="1">Belongs to the bacterial ribosomal protein bL21 family.</text>
</comment>
<accession>A0A8D8WU21</accession>
<dbReference type="InterPro" id="IPR001787">
    <property type="entry name" value="Ribosomal_bL21"/>
</dbReference>
<sequence length="119" mass="14172">MYAIIINGGKQYKIVKNKILRLEKINNKIGEIIKFEKILLFVKNKYIKIGNPFVENIIIEAEIINHGKDIKKKIIKFKRRKHHLKQIGHRQKYTEVKIIKIIKLIISIISNILNSMYFF</sequence>
<keyword evidence="2 5" id="KW-0689">Ribosomal protein</keyword>
<dbReference type="GO" id="GO:0005840">
    <property type="term" value="C:ribosome"/>
    <property type="evidence" value="ECO:0007669"/>
    <property type="project" value="UniProtKB-KW"/>
</dbReference>
<dbReference type="GO" id="GO:0005737">
    <property type="term" value="C:cytoplasm"/>
    <property type="evidence" value="ECO:0007669"/>
    <property type="project" value="UniProtKB-ARBA"/>
</dbReference>
<dbReference type="HAMAP" id="MF_01363">
    <property type="entry name" value="Ribosomal_bL21"/>
    <property type="match status" value="1"/>
</dbReference>
<evidence type="ECO:0000256" key="2">
    <source>
        <dbReference type="ARBA" id="ARBA00022980"/>
    </source>
</evidence>
<evidence type="ECO:0000256" key="1">
    <source>
        <dbReference type="ARBA" id="ARBA00008563"/>
    </source>
</evidence>
<protein>
    <recommendedName>
        <fullName evidence="4">Large ribosomal subunit protein bL21m</fullName>
    </recommendedName>
</protein>
<reference evidence="5" key="1">
    <citation type="submission" date="2021-05" db="EMBL/GenBank/DDBJ databases">
        <authorList>
            <person name="Alioto T."/>
            <person name="Alioto T."/>
            <person name="Gomez Garrido J."/>
        </authorList>
    </citation>
    <scope>NUCLEOTIDE SEQUENCE</scope>
</reference>
<keyword evidence="3" id="KW-0687">Ribonucleoprotein</keyword>
<dbReference type="NCBIfam" id="TIGR00061">
    <property type="entry name" value="L21"/>
    <property type="match status" value="1"/>
</dbReference>
<dbReference type="GO" id="GO:1990904">
    <property type="term" value="C:ribonucleoprotein complex"/>
    <property type="evidence" value="ECO:0007669"/>
    <property type="project" value="UniProtKB-KW"/>
</dbReference>
<dbReference type="InterPro" id="IPR036164">
    <property type="entry name" value="bL21-like_sf"/>
</dbReference>
<organism evidence="5">
    <name type="scientific">Cacopsylla melanoneura</name>
    <dbReference type="NCBI Taxonomy" id="428564"/>
    <lineage>
        <taxon>Eukaryota</taxon>
        <taxon>Metazoa</taxon>
        <taxon>Ecdysozoa</taxon>
        <taxon>Arthropoda</taxon>
        <taxon>Hexapoda</taxon>
        <taxon>Insecta</taxon>
        <taxon>Pterygota</taxon>
        <taxon>Neoptera</taxon>
        <taxon>Paraneoptera</taxon>
        <taxon>Hemiptera</taxon>
        <taxon>Sternorrhyncha</taxon>
        <taxon>Psylloidea</taxon>
        <taxon>Psyllidae</taxon>
        <taxon>Psyllinae</taxon>
        <taxon>Cacopsylla</taxon>
    </lineage>
</organism>
<evidence type="ECO:0000256" key="3">
    <source>
        <dbReference type="ARBA" id="ARBA00023274"/>
    </source>
</evidence>
<dbReference type="PANTHER" id="PTHR21349:SF0">
    <property type="entry name" value="LARGE RIBOSOMAL SUBUNIT PROTEIN BL21M"/>
    <property type="match status" value="1"/>
</dbReference>
<dbReference type="EMBL" id="HBUF01228878">
    <property type="protein sequence ID" value="CAG6672572.1"/>
    <property type="molecule type" value="Transcribed_RNA"/>
</dbReference>
<dbReference type="SUPFAM" id="SSF141091">
    <property type="entry name" value="L21p-like"/>
    <property type="match status" value="1"/>
</dbReference>
<dbReference type="Pfam" id="PF00829">
    <property type="entry name" value="Ribosomal_L21p"/>
    <property type="match status" value="1"/>
</dbReference>
<evidence type="ECO:0000256" key="4">
    <source>
        <dbReference type="ARBA" id="ARBA00044129"/>
    </source>
</evidence>
<dbReference type="GO" id="GO:0006412">
    <property type="term" value="P:translation"/>
    <property type="evidence" value="ECO:0007669"/>
    <property type="project" value="InterPro"/>
</dbReference>
<dbReference type="PANTHER" id="PTHR21349">
    <property type="entry name" value="50S RIBOSOMAL PROTEIN L21"/>
    <property type="match status" value="1"/>
</dbReference>